<dbReference type="InterPro" id="IPR051596">
    <property type="entry name" value="Caulimoviridae_Movement"/>
</dbReference>
<evidence type="ECO:0000313" key="3">
    <source>
        <dbReference type="Proteomes" id="UP000824120"/>
    </source>
</evidence>
<evidence type="ECO:0000313" key="2">
    <source>
        <dbReference type="EMBL" id="KAG5576456.1"/>
    </source>
</evidence>
<feature type="non-terminal residue" evidence="2">
    <location>
        <position position="559"/>
    </location>
</feature>
<dbReference type="InterPro" id="IPR028919">
    <property type="entry name" value="Viral_movement"/>
</dbReference>
<protein>
    <recommendedName>
        <fullName evidence="1">DUF7588 domain-containing protein</fullName>
    </recommendedName>
</protein>
<dbReference type="Pfam" id="PF24496">
    <property type="entry name" value="DUF7588"/>
    <property type="match status" value="1"/>
</dbReference>
<dbReference type="OrthoDB" id="1364490at2759"/>
<dbReference type="InterPro" id="IPR056010">
    <property type="entry name" value="DUF7588"/>
</dbReference>
<dbReference type="PANTHER" id="PTHR47599:SF4">
    <property type="entry name" value="POLYPROTEIN"/>
    <property type="match status" value="1"/>
</dbReference>
<feature type="domain" description="DUF7588" evidence="1">
    <location>
        <begin position="303"/>
        <end position="364"/>
    </location>
</feature>
<keyword evidence="3" id="KW-1185">Reference proteome</keyword>
<proteinExistence type="predicted"/>
<gene>
    <name evidence="2" type="ORF">H5410_056590</name>
</gene>
<dbReference type="EMBL" id="JACXVP010000011">
    <property type="protein sequence ID" value="KAG5576456.1"/>
    <property type="molecule type" value="Genomic_DNA"/>
</dbReference>
<dbReference type="Pfam" id="PF01107">
    <property type="entry name" value="MP"/>
    <property type="match status" value="1"/>
</dbReference>
<dbReference type="PANTHER" id="PTHR47599">
    <property type="entry name" value="CELL-TO-CELL MOVEMENT PROTEIN"/>
    <property type="match status" value="1"/>
</dbReference>
<dbReference type="Proteomes" id="UP000824120">
    <property type="component" value="Chromosome 11"/>
</dbReference>
<organism evidence="2 3">
    <name type="scientific">Solanum commersonii</name>
    <name type="common">Commerson's wild potato</name>
    <name type="synonym">Commerson's nightshade</name>
    <dbReference type="NCBI Taxonomy" id="4109"/>
    <lineage>
        <taxon>Eukaryota</taxon>
        <taxon>Viridiplantae</taxon>
        <taxon>Streptophyta</taxon>
        <taxon>Embryophyta</taxon>
        <taxon>Tracheophyta</taxon>
        <taxon>Spermatophyta</taxon>
        <taxon>Magnoliopsida</taxon>
        <taxon>eudicotyledons</taxon>
        <taxon>Gunneridae</taxon>
        <taxon>Pentapetalae</taxon>
        <taxon>asterids</taxon>
        <taxon>lamiids</taxon>
        <taxon>Solanales</taxon>
        <taxon>Solanaceae</taxon>
        <taxon>Solanoideae</taxon>
        <taxon>Solaneae</taxon>
        <taxon>Solanum</taxon>
    </lineage>
</organism>
<sequence>SIPEEPFKKIYHLGNFGCLTRRNIKTCESTIAINNSLEIIHLLKDNDINLQVAVKPLFRKGLDISICVILRDDRFLNFDDSMLGVLQSNLADGPVYFNCYPNFSVDINDPNVMDSLTLNVKTKNLNSKINTREIAIIYQVYYRLIKTHLAPKARHTSIRRETMLMEANHEHSSIFVPRTLQWKDILSSNDWHFENIAQPFASHSERSQIERTIHQEYLLRIESCLGPLLLRVLQDPFPDHLLLKKSQRNKGKVTGVDFSGNIPKVFYQDIPGSPTASEMEPPKEKPSWLGMHKVNRVFEPNPNVLQEQWTHPDNQVKRKWYVSSYTLKQRESFRDLWMKDMRRIGCEIEFFKWFEMTASNKVVESITPPLEGINIPIAGTVIKASPFKEKSDKTGGLLTSADIDRVVEQNNYSNQILHIISRQIEDIKPSLSGRPTPASTSSSHNIETYPGFKIPEFSKEKFPKLSDTFEVTGNIIEKINAKLNNFNISVKEDKTPNKVTILQEESNPKSQKKSNLLQKLASSRFHNMKNYHNKPSFPDLHYEENAFLIHFLSRRKEHH</sequence>
<reference evidence="2 3" key="1">
    <citation type="submission" date="2020-09" db="EMBL/GenBank/DDBJ databases">
        <title>De no assembly of potato wild relative species, Solanum commersonii.</title>
        <authorList>
            <person name="Cho K."/>
        </authorList>
    </citation>
    <scope>NUCLEOTIDE SEQUENCE [LARGE SCALE GENOMIC DNA]</scope>
    <source>
        <strain evidence="2">LZ3.2</strain>
        <tissue evidence="2">Leaf</tissue>
    </source>
</reference>
<accession>A0A9J5WN43</accession>
<comment type="caution">
    <text evidence="2">The sequence shown here is derived from an EMBL/GenBank/DDBJ whole genome shotgun (WGS) entry which is preliminary data.</text>
</comment>
<dbReference type="AlphaFoldDB" id="A0A9J5WN43"/>
<evidence type="ECO:0000259" key="1">
    <source>
        <dbReference type="Pfam" id="PF24496"/>
    </source>
</evidence>
<name>A0A9J5WN43_SOLCO</name>